<comment type="caution">
    <text evidence="2">The sequence shown here is derived from an EMBL/GenBank/DDBJ whole genome shotgun (WGS) entry which is preliminary data.</text>
</comment>
<dbReference type="Proteomes" id="UP000463470">
    <property type="component" value="Unassembled WGS sequence"/>
</dbReference>
<accession>A0A845L3K6</accession>
<name>A0A845L3K6_9FIRM</name>
<organism evidence="2 3">
    <name type="scientific">Heliomicrobium undosum</name>
    <dbReference type="NCBI Taxonomy" id="121734"/>
    <lineage>
        <taxon>Bacteria</taxon>
        <taxon>Bacillati</taxon>
        <taxon>Bacillota</taxon>
        <taxon>Clostridia</taxon>
        <taxon>Eubacteriales</taxon>
        <taxon>Heliobacteriaceae</taxon>
        <taxon>Heliomicrobium</taxon>
    </lineage>
</organism>
<proteinExistence type="predicted"/>
<dbReference type="EMBL" id="WXEY01000001">
    <property type="protein sequence ID" value="MZP28338.1"/>
    <property type="molecule type" value="Genomic_DNA"/>
</dbReference>
<keyword evidence="3" id="KW-1185">Reference proteome</keyword>
<dbReference type="RefSeq" id="WP_161253591.1">
    <property type="nucleotide sequence ID" value="NZ_WXEY01000001.1"/>
</dbReference>
<reference evidence="2 3" key="1">
    <citation type="submission" date="2020-01" db="EMBL/GenBank/DDBJ databases">
        <title>Whole-genome sequence of Heliobacterium undosum DSM 13378.</title>
        <authorList>
            <person name="Kyndt J.A."/>
            <person name="Meyer T.E."/>
        </authorList>
    </citation>
    <scope>NUCLEOTIDE SEQUENCE [LARGE SCALE GENOMIC DNA]</scope>
    <source>
        <strain evidence="2 3">DSM 13378</strain>
    </source>
</reference>
<gene>
    <name evidence="2" type="ORF">GTO91_01205</name>
</gene>
<evidence type="ECO:0000313" key="2">
    <source>
        <dbReference type="EMBL" id="MZP28338.1"/>
    </source>
</evidence>
<evidence type="ECO:0000313" key="3">
    <source>
        <dbReference type="Proteomes" id="UP000463470"/>
    </source>
</evidence>
<dbReference type="InterPro" id="IPR057174">
    <property type="entry name" value="DUF7852"/>
</dbReference>
<dbReference type="AlphaFoldDB" id="A0A845L3K6"/>
<dbReference type="InterPro" id="IPR054845">
    <property type="entry name" value="Exosporium_prot_C"/>
</dbReference>
<dbReference type="Pfam" id="PF25250">
    <property type="entry name" value="DUF7852"/>
    <property type="match status" value="1"/>
</dbReference>
<evidence type="ECO:0000259" key="1">
    <source>
        <dbReference type="Pfam" id="PF25250"/>
    </source>
</evidence>
<dbReference type="NCBIfam" id="NF045794">
    <property type="entry name" value="CsxC_fam"/>
    <property type="match status" value="1"/>
</dbReference>
<dbReference type="OrthoDB" id="2381017at2"/>
<feature type="domain" description="DUF7852" evidence="1">
    <location>
        <begin position="86"/>
        <end position="153"/>
    </location>
</feature>
<sequence length="285" mass="31926">MTKKGKAASPAPKAYAWHRVWQRDKCQEKECCGEPPECECGEASCEVDYCEDSGKVFPRKDTCGQVVSVRTLPLCPNTPGNVACGQVKVPVVLAEPTIQIEVEADLELDQHALEIKRIKKEVVLTQCELVLGSNKLFIGGYVRKNIEYATVDCEHCSTKCGDIRHCTVHVPFECVTPITFANPPQFHAAKPCVNIEFEGHKVIADESICVDVKNEKPFCELLSSVIYEEDIIKHKECGCDSGETLFKKFTEKMVIILTLKVLQKQQRVIPLGPPPHHHHHCKNDY</sequence>
<protein>
    <recommendedName>
        <fullName evidence="1">DUF7852 domain-containing protein</fullName>
    </recommendedName>
</protein>